<gene>
    <name evidence="1" type="ORF">SAMN04489764_3899</name>
</gene>
<protein>
    <submittedName>
        <fullName evidence="1">Putative glutamine amidotransferase</fullName>
    </submittedName>
</protein>
<keyword evidence="1" id="KW-0315">Glutamine amidotransferase</keyword>
<keyword evidence="2" id="KW-1185">Reference proteome</keyword>
<dbReference type="EMBL" id="FNKK01000002">
    <property type="protein sequence ID" value="SDR17969.1"/>
    <property type="molecule type" value="Genomic_DNA"/>
</dbReference>
<dbReference type="STRING" id="35622.SAMN04489764_3899"/>
<dbReference type="Gene3D" id="3.40.50.880">
    <property type="match status" value="1"/>
</dbReference>
<dbReference type="AlphaFoldDB" id="A0A1H1GXW5"/>
<dbReference type="PANTHER" id="PTHR43235:SF1">
    <property type="entry name" value="GLUTAMINE AMIDOTRANSFERASE PB2B2.05-RELATED"/>
    <property type="match status" value="1"/>
</dbReference>
<dbReference type="RefSeq" id="WP_093260775.1">
    <property type="nucleotide sequence ID" value="NZ_FNKK01000002.1"/>
</dbReference>
<keyword evidence="1" id="KW-0808">Transferase</keyword>
<dbReference type="GO" id="GO:0006598">
    <property type="term" value="P:polyamine catabolic process"/>
    <property type="evidence" value="ECO:0007669"/>
    <property type="project" value="TreeGrafter"/>
</dbReference>
<name>A0A1H1GXW5_9ACTN</name>
<dbReference type="OrthoDB" id="9813383at2"/>
<dbReference type="GO" id="GO:0033969">
    <property type="term" value="F:gamma-glutamyl-gamma-aminobutyrate hydrolase activity"/>
    <property type="evidence" value="ECO:0007669"/>
    <property type="project" value="TreeGrafter"/>
</dbReference>
<dbReference type="GO" id="GO:0005829">
    <property type="term" value="C:cytosol"/>
    <property type="evidence" value="ECO:0007669"/>
    <property type="project" value="TreeGrafter"/>
</dbReference>
<proteinExistence type="predicted"/>
<dbReference type="Pfam" id="PF07722">
    <property type="entry name" value="Peptidase_C26"/>
    <property type="match status" value="1"/>
</dbReference>
<dbReference type="CDD" id="cd01745">
    <property type="entry name" value="GATase1_2"/>
    <property type="match status" value="1"/>
</dbReference>
<evidence type="ECO:0000313" key="1">
    <source>
        <dbReference type="EMBL" id="SDR17969.1"/>
    </source>
</evidence>
<dbReference type="PROSITE" id="PS51273">
    <property type="entry name" value="GATASE_TYPE_1"/>
    <property type="match status" value="1"/>
</dbReference>
<dbReference type="InterPro" id="IPR011697">
    <property type="entry name" value="Peptidase_C26"/>
</dbReference>
<dbReference type="InterPro" id="IPR044668">
    <property type="entry name" value="PuuD-like"/>
</dbReference>
<sequence length="229" mass="24108">MSRPLIGITAYLEAARWGDWVREAVLAPAAYVEAVEKAGGAAVVVPPLHPSTADDYVSGLSGLVLADGVELDPTLYGGEPDGRVEPAQPHRDRFELALARAAVRAGLPLLAIARGMHVLNVAQGGTLIPRLPDAVGHDRHTRPGVPHTVQVSVSSDLGKAVGERVEVVAPHRQAVKRLGAGLLAVAWADDQIVEGVELAGQGFGVGVQWHPERGDDNRLFEALVEAARP</sequence>
<evidence type="ECO:0000313" key="2">
    <source>
        <dbReference type="Proteomes" id="UP000217103"/>
    </source>
</evidence>
<accession>A0A1H1GXW5</accession>
<dbReference type="SUPFAM" id="SSF52317">
    <property type="entry name" value="Class I glutamine amidotransferase-like"/>
    <property type="match status" value="1"/>
</dbReference>
<dbReference type="Proteomes" id="UP000217103">
    <property type="component" value="Unassembled WGS sequence"/>
</dbReference>
<reference evidence="1 2" key="1">
    <citation type="submission" date="2016-10" db="EMBL/GenBank/DDBJ databases">
        <authorList>
            <person name="de Groot N.N."/>
        </authorList>
    </citation>
    <scope>NUCLEOTIDE SEQUENCE [LARGE SCALE GENOMIC DNA]</scope>
    <source>
        <strain evidence="1 2">DSM 43794</strain>
    </source>
</reference>
<organism evidence="1 2">
    <name type="scientific">Thermostaphylospora chromogena</name>
    <dbReference type="NCBI Taxonomy" id="35622"/>
    <lineage>
        <taxon>Bacteria</taxon>
        <taxon>Bacillati</taxon>
        <taxon>Actinomycetota</taxon>
        <taxon>Actinomycetes</taxon>
        <taxon>Streptosporangiales</taxon>
        <taxon>Thermomonosporaceae</taxon>
        <taxon>Thermostaphylospora</taxon>
    </lineage>
</organism>
<dbReference type="InterPro" id="IPR029062">
    <property type="entry name" value="Class_I_gatase-like"/>
</dbReference>
<dbReference type="GO" id="GO:0016740">
    <property type="term" value="F:transferase activity"/>
    <property type="evidence" value="ECO:0007669"/>
    <property type="project" value="UniProtKB-KW"/>
</dbReference>
<dbReference type="PANTHER" id="PTHR43235">
    <property type="entry name" value="GLUTAMINE AMIDOTRANSFERASE PB2B2.05-RELATED"/>
    <property type="match status" value="1"/>
</dbReference>